<evidence type="ECO:0000259" key="10">
    <source>
        <dbReference type="PROSITE" id="PS50262"/>
    </source>
</evidence>
<keyword evidence="4 9" id="KW-1133">Transmembrane helix</keyword>
<keyword evidence="8" id="KW-0807">Transducer</keyword>
<evidence type="ECO:0000256" key="9">
    <source>
        <dbReference type="SAM" id="Phobius"/>
    </source>
</evidence>
<evidence type="ECO:0000313" key="11">
    <source>
        <dbReference type="EMBL" id="CAH1246589.1"/>
    </source>
</evidence>
<dbReference type="PROSITE" id="PS50262">
    <property type="entry name" value="G_PROTEIN_RECEP_F1_2"/>
    <property type="match status" value="1"/>
</dbReference>
<dbReference type="GO" id="GO:0005886">
    <property type="term" value="C:plasma membrane"/>
    <property type="evidence" value="ECO:0007669"/>
    <property type="project" value="UniProtKB-SubCell"/>
</dbReference>
<dbReference type="Gene3D" id="1.20.1070.10">
    <property type="entry name" value="Rhodopsin 7-helix transmembrane proteins"/>
    <property type="match status" value="2"/>
</dbReference>
<keyword evidence="7" id="KW-0675">Receptor</keyword>
<evidence type="ECO:0000256" key="1">
    <source>
        <dbReference type="ARBA" id="ARBA00004651"/>
    </source>
</evidence>
<keyword evidence="2" id="KW-1003">Cell membrane</keyword>
<gene>
    <name evidence="11" type="primary">OR4K17</name>
    <name evidence="11" type="ORF">BLAG_LOCUS8562</name>
</gene>
<dbReference type="PANTHER" id="PTHR24228">
    <property type="entry name" value="B2 BRADYKININ RECEPTOR/ANGIOTENSIN II RECEPTOR"/>
    <property type="match status" value="1"/>
</dbReference>
<dbReference type="CDD" id="cd00637">
    <property type="entry name" value="7tm_classA_rhodopsin-like"/>
    <property type="match status" value="1"/>
</dbReference>
<organism evidence="11 12">
    <name type="scientific">Branchiostoma lanceolatum</name>
    <name type="common">Common lancelet</name>
    <name type="synonym">Amphioxus lanceolatum</name>
    <dbReference type="NCBI Taxonomy" id="7740"/>
    <lineage>
        <taxon>Eukaryota</taxon>
        <taxon>Metazoa</taxon>
        <taxon>Chordata</taxon>
        <taxon>Cephalochordata</taxon>
        <taxon>Leptocardii</taxon>
        <taxon>Amphioxiformes</taxon>
        <taxon>Branchiostomatidae</taxon>
        <taxon>Branchiostoma</taxon>
    </lineage>
</organism>
<keyword evidence="6 9" id="KW-0472">Membrane</keyword>
<sequence length="177" mass="19723">MVTAGEYILVVVIAIIIVVSVIGCLLTIVAIWTRPALKKPVNIPLASLSCADFIFAIFYSSFWIEHILYPQWEPPAALCWVSGYGAPVLLGVSVSHMLCIALQRYFKICTNSTRLKSTRVIVIMLLFTCKVPTEAFIVGQLLVTLNGALNPIVYGVMNKNIRQGYKHIWDSMLNYIT</sequence>
<evidence type="ECO:0000313" key="12">
    <source>
        <dbReference type="Proteomes" id="UP000838412"/>
    </source>
</evidence>
<dbReference type="InterPro" id="IPR000276">
    <property type="entry name" value="GPCR_Rhodpsn"/>
</dbReference>
<dbReference type="Proteomes" id="UP000838412">
    <property type="component" value="Chromosome 15"/>
</dbReference>
<dbReference type="InterPro" id="IPR017452">
    <property type="entry name" value="GPCR_Rhodpsn_7TM"/>
</dbReference>
<feature type="transmembrane region" description="Helical" evidence="9">
    <location>
        <begin position="6"/>
        <end position="33"/>
    </location>
</feature>
<comment type="subcellular location">
    <subcellularLocation>
        <location evidence="1">Cell membrane</location>
        <topology evidence="1">Multi-pass membrane protein</topology>
    </subcellularLocation>
</comment>
<dbReference type="Pfam" id="PF00001">
    <property type="entry name" value="7tm_1"/>
    <property type="match status" value="1"/>
</dbReference>
<dbReference type="AlphaFoldDB" id="A0A8J9Z3N9"/>
<keyword evidence="5" id="KW-0297">G-protein coupled receptor</keyword>
<keyword evidence="3 9" id="KW-0812">Transmembrane</keyword>
<dbReference type="EMBL" id="OV696700">
    <property type="protein sequence ID" value="CAH1246589.1"/>
    <property type="molecule type" value="Genomic_DNA"/>
</dbReference>
<evidence type="ECO:0000256" key="3">
    <source>
        <dbReference type="ARBA" id="ARBA00022692"/>
    </source>
</evidence>
<proteinExistence type="predicted"/>
<evidence type="ECO:0000256" key="8">
    <source>
        <dbReference type="ARBA" id="ARBA00023224"/>
    </source>
</evidence>
<evidence type="ECO:0000256" key="4">
    <source>
        <dbReference type="ARBA" id="ARBA00022989"/>
    </source>
</evidence>
<feature type="domain" description="G-protein coupled receptors family 1 profile" evidence="10">
    <location>
        <begin position="23"/>
        <end position="128"/>
    </location>
</feature>
<keyword evidence="12" id="KW-1185">Reference proteome</keyword>
<evidence type="ECO:0000256" key="7">
    <source>
        <dbReference type="ARBA" id="ARBA00023170"/>
    </source>
</evidence>
<feature type="transmembrane region" description="Helical" evidence="9">
    <location>
        <begin position="45"/>
        <end position="64"/>
    </location>
</feature>
<name>A0A8J9Z3N9_BRALA</name>
<dbReference type="GO" id="GO:0004930">
    <property type="term" value="F:G protein-coupled receptor activity"/>
    <property type="evidence" value="ECO:0007669"/>
    <property type="project" value="UniProtKB-KW"/>
</dbReference>
<reference evidence="11" key="1">
    <citation type="submission" date="2022-01" db="EMBL/GenBank/DDBJ databases">
        <authorList>
            <person name="Braso-Vives M."/>
        </authorList>
    </citation>
    <scope>NUCLEOTIDE SEQUENCE</scope>
</reference>
<dbReference type="PANTHER" id="PTHR24228:SF72">
    <property type="entry name" value="G-PROTEIN COUPLED RECEPTORS FAMILY 1 PROFILE DOMAIN-CONTAINING PROTEIN"/>
    <property type="match status" value="1"/>
</dbReference>
<dbReference type="OrthoDB" id="5969463at2759"/>
<evidence type="ECO:0000256" key="5">
    <source>
        <dbReference type="ARBA" id="ARBA00023040"/>
    </source>
</evidence>
<dbReference type="OMA" id="FWIEHIL"/>
<evidence type="ECO:0000256" key="2">
    <source>
        <dbReference type="ARBA" id="ARBA00022475"/>
    </source>
</evidence>
<feature type="transmembrane region" description="Helical" evidence="9">
    <location>
        <begin position="84"/>
        <end position="106"/>
    </location>
</feature>
<evidence type="ECO:0000256" key="6">
    <source>
        <dbReference type="ARBA" id="ARBA00023136"/>
    </source>
</evidence>
<protein>
    <submittedName>
        <fullName evidence="11">OR4K17 protein</fullName>
    </submittedName>
</protein>
<dbReference type="PRINTS" id="PR00237">
    <property type="entry name" value="GPCRRHODOPSN"/>
</dbReference>
<dbReference type="SUPFAM" id="SSF81321">
    <property type="entry name" value="Family A G protein-coupled receptor-like"/>
    <property type="match status" value="1"/>
</dbReference>
<accession>A0A8J9Z3N9</accession>